<reference evidence="2" key="1">
    <citation type="submission" date="2015-02" db="EMBL/GenBank/DDBJ databases">
        <authorList>
            <person name="Chooi Y.-H."/>
        </authorList>
    </citation>
    <scope>NUCLEOTIDE SEQUENCE [LARGE SCALE GENOMIC DNA]</scope>
    <source>
        <strain evidence="2">strain Y</strain>
    </source>
</reference>
<dbReference type="AlphaFoldDB" id="A0A0D6JBG6"/>
<evidence type="ECO:0000313" key="2">
    <source>
        <dbReference type="Proteomes" id="UP000033187"/>
    </source>
</evidence>
<dbReference type="RefSeq" id="WP_046476270.1">
    <property type="nucleotide sequence ID" value="NZ_LN829118.1"/>
</dbReference>
<keyword evidence="2" id="KW-1185">Reference proteome</keyword>
<protein>
    <submittedName>
        <fullName evidence="1">Uncharacterized protein</fullName>
    </submittedName>
</protein>
<gene>
    <name evidence="1" type="ORF">YBN1229_v1_0476</name>
</gene>
<dbReference type="Proteomes" id="UP000033187">
    <property type="component" value="Chromosome 1"/>
</dbReference>
<name>A0A0D6JBG6_9HYPH</name>
<sequence>MGAFGSVSFGEILARGSLRETDIAKLSAIDARQLTPDDVQALFTLHVQCLVKDAGWSDWFIGIVSDYVVHTVEPQGYLTEENAQWLIDQAARSGWVETRTELDLLIDVLESARWAPRSLIAFGLSQVRRAVVAGDGPLRPGQPRALGLLFDEEIEIMRRMIYAFGGDGSMALTRSEVEILFDINAALDKTRINTAWTELFVKAVTNVMLAASGYGVPTREEALRSEAWHDERSETTPEAIVNAIVKSGLDGVVEAYRVQTPVEQALSRLEREYRNIITGEDVTSDDASWLTEWLGRSDALTMNEIALVDYLAKVPVTVEPELQEVLERVHTAA</sequence>
<dbReference type="KEGG" id="fil:BN1229_v1_0472"/>
<dbReference type="OrthoDB" id="7628592at2"/>
<organism evidence="1 2">
    <name type="scientific">Candidatus Filomicrobium marinum</name>
    <dbReference type="NCBI Taxonomy" id="1608628"/>
    <lineage>
        <taxon>Bacteria</taxon>
        <taxon>Pseudomonadati</taxon>
        <taxon>Pseudomonadota</taxon>
        <taxon>Alphaproteobacteria</taxon>
        <taxon>Hyphomicrobiales</taxon>
        <taxon>Hyphomicrobiaceae</taxon>
        <taxon>Filomicrobium</taxon>
    </lineage>
</organism>
<dbReference type="EMBL" id="LN829119">
    <property type="protein sequence ID" value="CPR15721.1"/>
    <property type="molecule type" value="Genomic_DNA"/>
</dbReference>
<evidence type="ECO:0000313" key="1">
    <source>
        <dbReference type="EMBL" id="CPR15721.1"/>
    </source>
</evidence>
<proteinExistence type="predicted"/>
<dbReference type="KEGG" id="fiy:BN1229_v1_0476"/>
<accession>A0A0D6JBG6</accession>